<name>A0A183BBA8_9TREM</name>
<sequence length="132" mass="14850">MADRVYADQLSVQSDTQPAPPLHSTDNAELVVCVKALVAQVQPLTSSRNRPRQRRRMRSNHRSRSPRRPRSRSPSNGICWYHHRYGDAAKRCLTVHLHPQVGKLVSRPAQATAVSGSSQPSRRPTHRDTFPG</sequence>
<keyword evidence="3" id="KW-1185">Reference proteome</keyword>
<feature type="region of interest" description="Disordered" evidence="1">
    <location>
        <begin position="104"/>
        <end position="132"/>
    </location>
</feature>
<dbReference type="EMBL" id="UZAN01064590">
    <property type="protein sequence ID" value="VDP93765.1"/>
    <property type="molecule type" value="Genomic_DNA"/>
</dbReference>
<organism evidence="4">
    <name type="scientific">Echinostoma caproni</name>
    <dbReference type="NCBI Taxonomy" id="27848"/>
    <lineage>
        <taxon>Eukaryota</taxon>
        <taxon>Metazoa</taxon>
        <taxon>Spiralia</taxon>
        <taxon>Lophotrochozoa</taxon>
        <taxon>Platyhelminthes</taxon>
        <taxon>Trematoda</taxon>
        <taxon>Digenea</taxon>
        <taxon>Plagiorchiida</taxon>
        <taxon>Echinostomata</taxon>
        <taxon>Echinostomatoidea</taxon>
        <taxon>Echinostomatidae</taxon>
        <taxon>Echinostoma</taxon>
    </lineage>
</organism>
<feature type="compositionally biased region" description="Polar residues" evidence="1">
    <location>
        <begin position="112"/>
        <end position="122"/>
    </location>
</feature>
<feature type="region of interest" description="Disordered" evidence="1">
    <location>
        <begin position="42"/>
        <end position="78"/>
    </location>
</feature>
<accession>A0A183BBA8</accession>
<reference evidence="4" key="1">
    <citation type="submission" date="2016-06" db="UniProtKB">
        <authorList>
            <consortium name="WormBaseParasite"/>
        </authorList>
    </citation>
    <scope>IDENTIFICATION</scope>
</reference>
<reference evidence="2 3" key="2">
    <citation type="submission" date="2018-11" db="EMBL/GenBank/DDBJ databases">
        <authorList>
            <consortium name="Pathogen Informatics"/>
        </authorList>
    </citation>
    <scope>NUCLEOTIDE SEQUENCE [LARGE SCALE GENOMIC DNA]</scope>
    <source>
        <strain evidence="2 3">Egypt</strain>
    </source>
</reference>
<feature type="region of interest" description="Disordered" evidence="1">
    <location>
        <begin position="1"/>
        <end position="23"/>
    </location>
</feature>
<protein>
    <submittedName>
        <fullName evidence="2 4">Uncharacterized protein</fullName>
    </submittedName>
</protein>
<dbReference type="WBParaSite" id="ECPE_0001653601-mRNA-1">
    <property type="protein sequence ID" value="ECPE_0001653601-mRNA-1"/>
    <property type="gene ID" value="ECPE_0001653601"/>
</dbReference>
<evidence type="ECO:0000313" key="2">
    <source>
        <dbReference type="EMBL" id="VDP93765.1"/>
    </source>
</evidence>
<evidence type="ECO:0000256" key="1">
    <source>
        <dbReference type="SAM" id="MobiDB-lite"/>
    </source>
</evidence>
<dbReference type="AlphaFoldDB" id="A0A183BBA8"/>
<proteinExistence type="predicted"/>
<dbReference type="Proteomes" id="UP000272942">
    <property type="component" value="Unassembled WGS sequence"/>
</dbReference>
<gene>
    <name evidence="2" type="ORF">ECPE_LOCUS16493</name>
</gene>
<evidence type="ECO:0000313" key="4">
    <source>
        <dbReference type="WBParaSite" id="ECPE_0001653601-mRNA-1"/>
    </source>
</evidence>
<evidence type="ECO:0000313" key="3">
    <source>
        <dbReference type="Proteomes" id="UP000272942"/>
    </source>
</evidence>
<feature type="compositionally biased region" description="Basic residues" evidence="1">
    <location>
        <begin position="49"/>
        <end position="71"/>
    </location>
</feature>